<feature type="transmembrane region" description="Helical" evidence="7">
    <location>
        <begin position="451"/>
        <end position="471"/>
    </location>
</feature>
<comment type="caution">
    <text evidence="9">The sequence shown here is derived from an EMBL/GenBank/DDBJ whole genome shotgun (WGS) entry which is preliminary data.</text>
</comment>
<feature type="transmembrane region" description="Helical" evidence="7">
    <location>
        <begin position="980"/>
        <end position="1004"/>
    </location>
</feature>
<evidence type="ECO:0000313" key="9">
    <source>
        <dbReference type="EMBL" id="RIX28156.1"/>
    </source>
</evidence>
<keyword evidence="3 7" id="KW-0812">Transmembrane</keyword>
<evidence type="ECO:0000313" key="10">
    <source>
        <dbReference type="Proteomes" id="UP000265742"/>
    </source>
</evidence>
<gene>
    <name evidence="9" type="ORF">D1781_11795</name>
</gene>
<feature type="transmembrane region" description="Helical" evidence="7">
    <location>
        <begin position="878"/>
        <end position="907"/>
    </location>
</feature>
<dbReference type="PANTHER" id="PTHR30572">
    <property type="entry name" value="MEMBRANE COMPONENT OF TRANSPORTER-RELATED"/>
    <property type="match status" value="1"/>
</dbReference>
<dbReference type="Pfam" id="PF02687">
    <property type="entry name" value="FtsX"/>
    <property type="match status" value="1"/>
</dbReference>
<keyword evidence="10" id="KW-1185">Reference proteome</keyword>
<comment type="subcellular location">
    <subcellularLocation>
        <location evidence="1">Cell membrane</location>
        <topology evidence="1">Multi-pass membrane protein</topology>
    </subcellularLocation>
</comment>
<dbReference type="GO" id="GO:0022857">
    <property type="term" value="F:transmembrane transporter activity"/>
    <property type="evidence" value="ECO:0007669"/>
    <property type="project" value="TreeGrafter"/>
</dbReference>
<evidence type="ECO:0000256" key="2">
    <source>
        <dbReference type="ARBA" id="ARBA00022475"/>
    </source>
</evidence>
<dbReference type="RefSeq" id="WP_119482466.1">
    <property type="nucleotide sequence ID" value="NZ_QXTG01000002.1"/>
</dbReference>
<dbReference type="Proteomes" id="UP000265742">
    <property type="component" value="Unassembled WGS sequence"/>
</dbReference>
<protein>
    <submittedName>
        <fullName evidence="9">ABC transporter permease</fullName>
    </submittedName>
</protein>
<keyword evidence="4 7" id="KW-1133">Transmembrane helix</keyword>
<reference evidence="10" key="1">
    <citation type="submission" date="2018-09" db="EMBL/GenBank/DDBJ databases">
        <authorList>
            <person name="Kim I."/>
        </authorList>
    </citation>
    <scope>NUCLEOTIDE SEQUENCE [LARGE SCALE GENOMIC DNA]</scope>
    <source>
        <strain evidence="10">DD4a</strain>
    </source>
</reference>
<dbReference type="OrthoDB" id="3275641at2"/>
<feature type="transmembrane region" description="Helical" evidence="7">
    <location>
        <begin position="379"/>
        <end position="402"/>
    </location>
</feature>
<keyword evidence="2" id="KW-1003">Cell membrane</keyword>
<comment type="similarity">
    <text evidence="6">Belongs to the ABC-4 integral membrane protein family.</text>
</comment>
<feature type="transmembrane region" description="Helical" evidence="7">
    <location>
        <begin position="927"/>
        <end position="960"/>
    </location>
</feature>
<feature type="transmembrane region" description="Helical" evidence="7">
    <location>
        <begin position="502"/>
        <end position="522"/>
    </location>
</feature>
<keyword evidence="5 7" id="KW-0472">Membrane</keyword>
<dbReference type="InterPro" id="IPR003838">
    <property type="entry name" value="ABC3_permease_C"/>
</dbReference>
<evidence type="ECO:0000256" key="3">
    <source>
        <dbReference type="ARBA" id="ARBA00022692"/>
    </source>
</evidence>
<evidence type="ECO:0000256" key="4">
    <source>
        <dbReference type="ARBA" id="ARBA00022989"/>
    </source>
</evidence>
<organism evidence="9 10">
    <name type="scientific">Amnibacterium setariae</name>
    <dbReference type="NCBI Taxonomy" id="2306585"/>
    <lineage>
        <taxon>Bacteria</taxon>
        <taxon>Bacillati</taxon>
        <taxon>Actinomycetota</taxon>
        <taxon>Actinomycetes</taxon>
        <taxon>Micrococcales</taxon>
        <taxon>Microbacteriaceae</taxon>
        <taxon>Amnibacterium</taxon>
    </lineage>
</organism>
<dbReference type="GO" id="GO:0005886">
    <property type="term" value="C:plasma membrane"/>
    <property type="evidence" value="ECO:0007669"/>
    <property type="project" value="UniProtKB-SubCell"/>
</dbReference>
<feature type="transmembrane region" description="Helical" evidence="7">
    <location>
        <begin position="287"/>
        <end position="309"/>
    </location>
</feature>
<proteinExistence type="inferred from homology"/>
<feature type="domain" description="ABC3 transporter permease C-terminal" evidence="8">
    <location>
        <begin position="888"/>
        <end position="1005"/>
    </location>
</feature>
<accession>A0A3A1U130</accession>
<evidence type="ECO:0000256" key="6">
    <source>
        <dbReference type="ARBA" id="ARBA00038076"/>
    </source>
</evidence>
<feature type="transmembrane region" description="Helical" evidence="7">
    <location>
        <begin position="341"/>
        <end position="367"/>
    </location>
</feature>
<dbReference type="InterPro" id="IPR050250">
    <property type="entry name" value="Macrolide_Exporter_MacB"/>
</dbReference>
<dbReference type="AlphaFoldDB" id="A0A3A1U130"/>
<evidence type="ECO:0000256" key="7">
    <source>
        <dbReference type="SAM" id="Phobius"/>
    </source>
</evidence>
<evidence type="ECO:0000256" key="1">
    <source>
        <dbReference type="ARBA" id="ARBA00004651"/>
    </source>
</evidence>
<name>A0A3A1U130_9MICO</name>
<sequence>MLGLVLRGLRWRAALSVTVWVCAVVVCAGAALGPVFALAAAESGLQDVLRDAGAATSVRLMGSTGQETGGATRVTMPEADERFDAAARLLPLAHRPRAVRSLLVIANGDAGPQVMHSRLVWRDGVCAQVRLVAGRCPTGADEAMVSERAASYRDVGWKPGARLTMTATDGTAAVVRIVGVYRPISTASPAWSGQIFFQSGIDSYGTPFTDAVFTTRAVFESLPKDALVEQAVDLPLDAASVRLADLPALRAQVAALRPAARDVGLNASTELAGVLRRADAVHARIDVATALVVLQLCVLGWLVLHRVLVDAVEARSADIALAKLRGFGRGALVRFGLGEPIALLLLAVPAGAAVAFAAATALTRAALLPGTPVVFPWQAWLALAAAVAGGVAAVVQSAWTALRRPVLEQWRRTRSAPRGSRAGLLADAAVAVLAVAAFVVLRLVGPAAGPLTLLGPGLLVAAAGFTGARLLPLVLRPAVPATVASRRIPLFLAVRQVVRRPAGLRLVALLTVATGLAVFGVGGQAVAADNRQARAAAEVGATRVERLQVAPGEDVLGKVAAADPAGRWAAAAATWLPSGGQDVLGTVIAVDARRLAAAEAPAAGVVPPARLAALTRTGTVDPLVVRGRTLVLRATVSGTTGGPLPHVVLEVRAPGGRPVEVPSSSLRTGTHDYRATIPCADGCSLTGIGLSRSVYAEGVVAGTAVLHGIEVDGRAVDAGFRDRRGWHAAVPQGTASDRLRVTSDGLEDRFRSDDGGTGGITQGDVVDPVPAVVAGDGARRTGVGDALTVASVDGATTRLRVQSDTGVLPVVLDDGVLVDLRSFSAALPGFGFDAVWSVWLGPHAPPDALQRLQRAGLVLDGGTTLADRRAELSREGPALALLLLAVCAVAGALLAMGGTAVSIGAAVRRRSYEAAALGTVGIRRRQLYGAALVEQLLLLGSAVVVGVPAGILALVLALPAVPQSNEASPVPLALLPSPAPIVLCAAVLVLLVGATVLVSASRVVRAASSSRLREAEE</sequence>
<dbReference type="EMBL" id="QXTG01000002">
    <property type="protein sequence ID" value="RIX28156.1"/>
    <property type="molecule type" value="Genomic_DNA"/>
</dbReference>
<dbReference type="PANTHER" id="PTHR30572:SF4">
    <property type="entry name" value="ABC TRANSPORTER PERMEASE YTRF"/>
    <property type="match status" value="1"/>
</dbReference>
<evidence type="ECO:0000256" key="5">
    <source>
        <dbReference type="ARBA" id="ARBA00023136"/>
    </source>
</evidence>
<evidence type="ECO:0000259" key="8">
    <source>
        <dbReference type="Pfam" id="PF02687"/>
    </source>
</evidence>
<feature type="transmembrane region" description="Helical" evidence="7">
    <location>
        <begin position="423"/>
        <end position="445"/>
    </location>
</feature>